<gene>
    <name evidence="1" type="ORF">OHA22_22945</name>
</gene>
<sequence length="208" mass="22511">MDEATLTNPSGLISTLAAAFDSGLQSGGECRHATTRWQGCPKAAVASKAGVGSVVLTFQLVIYWRLFSDRQDFLVAAAYLAVVCVDHQSCQWWVTTTVRFTHHPAQDRTDPVVQESLGPDSSPALDFFGQLLVSDHSVVRLRYAHEDQVRLCAPDFACLSARRLSSADHRLRVPLPHPHPAVLSIVGTLLHPPLPKGDGTMGVCCTIG</sequence>
<dbReference type="AlphaFoldDB" id="A0AAU2A3I5"/>
<protein>
    <submittedName>
        <fullName evidence="1">Uncharacterized protein</fullName>
    </submittedName>
</protein>
<reference evidence="1" key="1">
    <citation type="submission" date="2022-10" db="EMBL/GenBank/DDBJ databases">
        <title>The complete genomes of actinobacterial strains from the NBC collection.</title>
        <authorList>
            <person name="Joergensen T.S."/>
            <person name="Alvarez Arevalo M."/>
            <person name="Sterndorff E.B."/>
            <person name="Faurdal D."/>
            <person name="Vuksanovic O."/>
            <person name="Mourched A.-S."/>
            <person name="Charusanti P."/>
            <person name="Shaw S."/>
            <person name="Blin K."/>
            <person name="Weber T."/>
        </authorList>
    </citation>
    <scope>NUCLEOTIDE SEQUENCE</scope>
    <source>
        <strain evidence="1">NBC_00093</strain>
    </source>
</reference>
<dbReference type="EMBL" id="CP108222">
    <property type="protein sequence ID" value="WTT18189.1"/>
    <property type="molecule type" value="Genomic_DNA"/>
</dbReference>
<name>A0AAU2A3I5_9ACTN</name>
<evidence type="ECO:0000313" key="1">
    <source>
        <dbReference type="EMBL" id="WTT18189.1"/>
    </source>
</evidence>
<organism evidence="1">
    <name type="scientific">Streptomyces sp. NBC_00093</name>
    <dbReference type="NCBI Taxonomy" id="2975649"/>
    <lineage>
        <taxon>Bacteria</taxon>
        <taxon>Bacillati</taxon>
        <taxon>Actinomycetota</taxon>
        <taxon>Actinomycetes</taxon>
        <taxon>Kitasatosporales</taxon>
        <taxon>Streptomycetaceae</taxon>
        <taxon>Streptomyces</taxon>
    </lineage>
</organism>
<accession>A0AAU2A3I5</accession>
<proteinExistence type="predicted"/>